<accession>A0A3N0GJF8</accession>
<evidence type="ECO:0000259" key="2">
    <source>
        <dbReference type="SMART" id="SM00646"/>
    </source>
</evidence>
<dbReference type="PANTHER" id="PTHR30404:SF0">
    <property type="entry name" value="N-ACETYLMURAMOYL-L-ALANINE AMIDASE AMIC"/>
    <property type="match status" value="1"/>
</dbReference>
<dbReference type="Pfam" id="PF01520">
    <property type="entry name" value="Amidase_3"/>
    <property type="match status" value="1"/>
</dbReference>
<dbReference type="PANTHER" id="PTHR30404">
    <property type="entry name" value="N-ACETYLMURAMOYL-L-ALANINE AMIDASE"/>
    <property type="match status" value="1"/>
</dbReference>
<dbReference type="InterPro" id="IPR036366">
    <property type="entry name" value="PGBDSf"/>
</dbReference>
<organism evidence="3 4">
    <name type="scientific">Nocardioides pocheonensis</name>
    <dbReference type="NCBI Taxonomy" id="661485"/>
    <lineage>
        <taxon>Bacteria</taxon>
        <taxon>Bacillati</taxon>
        <taxon>Actinomycetota</taxon>
        <taxon>Actinomycetes</taxon>
        <taxon>Propionibacteriales</taxon>
        <taxon>Nocardioidaceae</taxon>
        <taxon>Nocardioides</taxon>
    </lineage>
</organism>
<evidence type="ECO:0000256" key="1">
    <source>
        <dbReference type="ARBA" id="ARBA00022801"/>
    </source>
</evidence>
<feature type="domain" description="MurNAc-LAA" evidence="2">
    <location>
        <begin position="247"/>
        <end position="363"/>
    </location>
</feature>
<dbReference type="GO" id="GO:0030288">
    <property type="term" value="C:outer membrane-bounded periplasmic space"/>
    <property type="evidence" value="ECO:0007669"/>
    <property type="project" value="TreeGrafter"/>
</dbReference>
<keyword evidence="1" id="KW-0378">Hydrolase</keyword>
<dbReference type="Pfam" id="PF01471">
    <property type="entry name" value="PG_binding_1"/>
    <property type="match status" value="2"/>
</dbReference>
<evidence type="ECO:0000313" key="3">
    <source>
        <dbReference type="EMBL" id="RNM12583.1"/>
    </source>
</evidence>
<dbReference type="SUPFAM" id="SSF53187">
    <property type="entry name" value="Zn-dependent exopeptidases"/>
    <property type="match status" value="1"/>
</dbReference>
<dbReference type="InterPro" id="IPR002477">
    <property type="entry name" value="Peptidoglycan-bd-like"/>
</dbReference>
<sequence length="391" mass="42065">MNTTASTTFRRGDAGPAVTQIVGLLSRLGLLDGDPPSSFDDRVELAVRAFQQQRGLHVDGVVGSATFRRLDEARWSLGDRILTHLPGNLMAGDDVFALQRRLLELGFKVGRVDGYFGPQTEAALRDFQRNFGIPADGTCGPASLKALAQLAPMVRGGAPNAMRARERIRAAGPHLGGKIVVIDPARTDQLPAQYVEQAEEVVHDLAARIEGRLVATGVQAYLTASRSGRHRSTPPSGGGQAEELERATFANRTNADLCISVAVDASANPDACGVATYFFGTGDGETWSSTGERFAGLVQREIVARTDLVDLRCHAKAWELLRRTRMPAVQLDAGYLSNPGDARRLADPGFRDVLAEAVVVAVQRFYLTPETDAHTGVLRLSELRSAIRAAD</sequence>
<dbReference type="Gene3D" id="3.40.630.40">
    <property type="entry name" value="Zn-dependent exopeptidases"/>
    <property type="match status" value="1"/>
</dbReference>
<comment type="caution">
    <text evidence="3">The sequence shown here is derived from an EMBL/GenBank/DDBJ whole genome shotgun (WGS) entry which is preliminary data.</text>
</comment>
<dbReference type="AlphaFoldDB" id="A0A3N0GJF8"/>
<gene>
    <name evidence="3" type="ORF">EFL26_18345</name>
</gene>
<dbReference type="CDD" id="cd02696">
    <property type="entry name" value="MurNAc-LAA"/>
    <property type="match status" value="1"/>
</dbReference>
<name>A0A3N0GJF8_9ACTN</name>
<dbReference type="SMART" id="SM00646">
    <property type="entry name" value="Ami_3"/>
    <property type="match status" value="1"/>
</dbReference>
<dbReference type="GO" id="GO:0008745">
    <property type="term" value="F:N-acetylmuramoyl-L-alanine amidase activity"/>
    <property type="evidence" value="ECO:0007669"/>
    <property type="project" value="InterPro"/>
</dbReference>
<dbReference type="SUPFAM" id="SSF47090">
    <property type="entry name" value="PGBD-like"/>
    <property type="match status" value="2"/>
</dbReference>
<protein>
    <submittedName>
        <fullName evidence="3">N-acetylmuramoyl-L-alanine amidase</fullName>
    </submittedName>
</protein>
<dbReference type="EMBL" id="RJSF01000044">
    <property type="protein sequence ID" value="RNM12583.1"/>
    <property type="molecule type" value="Genomic_DNA"/>
</dbReference>
<dbReference type="OrthoDB" id="3719185at2"/>
<dbReference type="InterPro" id="IPR002508">
    <property type="entry name" value="MurNAc-LAA_cat"/>
</dbReference>
<dbReference type="Proteomes" id="UP000279994">
    <property type="component" value="Unassembled WGS sequence"/>
</dbReference>
<evidence type="ECO:0000313" key="4">
    <source>
        <dbReference type="Proteomes" id="UP000279994"/>
    </source>
</evidence>
<dbReference type="RefSeq" id="WP_123224347.1">
    <property type="nucleotide sequence ID" value="NZ_RJSF01000044.1"/>
</dbReference>
<keyword evidence="4" id="KW-1185">Reference proteome</keyword>
<dbReference type="InterPro" id="IPR036365">
    <property type="entry name" value="PGBD-like_sf"/>
</dbReference>
<proteinExistence type="predicted"/>
<dbReference type="InterPro" id="IPR050695">
    <property type="entry name" value="N-acetylmuramoyl_amidase_3"/>
</dbReference>
<reference evidence="3 4" key="1">
    <citation type="submission" date="2018-11" db="EMBL/GenBank/DDBJ databases">
        <authorList>
            <person name="Li F."/>
        </authorList>
    </citation>
    <scope>NUCLEOTIDE SEQUENCE [LARGE SCALE GENOMIC DNA]</scope>
    <source>
        <strain evidence="3 4">Gsoil 818</strain>
    </source>
</reference>
<dbReference type="GO" id="GO:0009253">
    <property type="term" value="P:peptidoglycan catabolic process"/>
    <property type="evidence" value="ECO:0007669"/>
    <property type="project" value="InterPro"/>
</dbReference>
<dbReference type="Gene3D" id="1.10.101.10">
    <property type="entry name" value="PGBD-like superfamily/PGBD"/>
    <property type="match status" value="2"/>
</dbReference>